<dbReference type="PANTHER" id="PTHR21015:SF28">
    <property type="entry name" value="SLL1722 PROTEIN"/>
    <property type="match status" value="1"/>
</dbReference>
<protein>
    <recommendedName>
        <fullName evidence="2">Glycosyl transferase family 28 C-terminal domain-containing protein</fullName>
    </recommendedName>
</protein>
<dbReference type="AlphaFoldDB" id="A0A6J4T772"/>
<reference evidence="1" key="1">
    <citation type="submission" date="2020-02" db="EMBL/GenBank/DDBJ databases">
        <authorList>
            <person name="Meier V. D."/>
        </authorList>
    </citation>
    <scope>NUCLEOTIDE SEQUENCE</scope>
    <source>
        <strain evidence="1">AVDCRST_MAG17</strain>
    </source>
</reference>
<proteinExistence type="predicted"/>
<evidence type="ECO:0008006" key="2">
    <source>
        <dbReference type="Google" id="ProtNLM"/>
    </source>
</evidence>
<dbReference type="PANTHER" id="PTHR21015">
    <property type="entry name" value="UDP-N-ACETYLGLUCOSAMINE--N-ACETYLMURAMYL-(PENTAPEPTIDE) PYROPHOSPHORYL-UNDECAPRENOL N-ACETYLGLUCOSAMINE TRANSFERASE 1"/>
    <property type="match status" value="1"/>
</dbReference>
<name>A0A6J4T772_9ACTN</name>
<evidence type="ECO:0000313" key="1">
    <source>
        <dbReference type="EMBL" id="CAA9515842.1"/>
    </source>
</evidence>
<dbReference type="Gene3D" id="3.40.50.2000">
    <property type="entry name" value="Glycogen Phosphorylase B"/>
    <property type="match status" value="2"/>
</dbReference>
<dbReference type="SUPFAM" id="SSF53756">
    <property type="entry name" value="UDP-Glycosyltransferase/glycogen phosphorylase"/>
    <property type="match status" value="1"/>
</dbReference>
<organism evidence="1">
    <name type="scientific">uncultured Solirubrobacterales bacterium</name>
    <dbReference type="NCBI Taxonomy" id="768556"/>
    <lineage>
        <taxon>Bacteria</taxon>
        <taxon>Bacillati</taxon>
        <taxon>Actinomycetota</taxon>
        <taxon>Thermoleophilia</taxon>
        <taxon>Solirubrobacterales</taxon>
        <taxon>environmental samples</taxon>
    </lineage>
</organism>
<sequence>MRFLFYSHDGHGLGHTRRNLAVASALAEAAPESSVLIATGVDAVEQLGVPANADVLKLPGLRKDGDGNYNARRLDLSSSEIRRLRCRVLEAAVETFRPSVMLVDKHPLGIRGELRPALERLAENGGRAVLGLRDVLDEPVIVRREWLRDSVPEHILRHYDEVLIYGDQRVMDPWSDYGMPASVRSRTTFCGYVAHSRADAVPVSAPLRGSDRGRRRPLVLATAGGGEDGVAVLTAFIEASEGAPWDGTVVAGPLSGEATDLRRLATERGVRFRHSVSDLGRRFGEVGALVCLGGYNTLAEALREATPTVCVPRTDPRREQLLRARAFERLGLLRTVEPHGLTPSRLREEVGAALSTARDSLVERRDRSIDIDGAHQAAVRLLELGATDRDARDTLAAVA</sequence>
<dbReference type="GO" id="GO:0016757">
    <property type="term" value="F:glycosyltransferase activity"/>
    <property type="evidence" value="ECO:0007669"/>
    <property type="project" value="TreeGrafter"/>
</dbReference>
<gene>
    <name evidence="1" type="ORF">AVDCRST_MAG17-2279</name>
</gene>
<accession>A0A6J4T772</accession>
<dbReference type="EMBL" id="CADCVV010000185">
    <property type="protein sequence ID" value="CAA9515842.1"/>
    <property type="molecule type" value="Genomic_DNA"/>
</dbReference>